<dbReference type="HAMAP" id="MF_01539">
    <property type="entry name" value="TmcAL"/>
    <property type="match status" value="1"/>
</dbReference>
<dbReference type="InterPro" id="IPR008513">
    <property type="entry name" value="tRNA(Met)_cyd_acetate_ligase"/>
</dbReference>
<reference evidence="3" key="1">
    <citation type="submission" date="2020-08" db="EMBL/GenBank/DDBJ databases">
        <title>Genome public.</title>
        <authorList>
            <person name="Liu C."/>
            <person name="Sun Q."/>
        </authorList>
    </citation>
    <scope>NUCLEOTIDE SEQUENCE</scope>
    <source>
        <strain evidence="3">BX12</strain>
    </source>
</reference>
<dbReference type="EMBL" id="JACRYT010000003">
    <property type="protein sequence ID" value="MBC6679124.1"/>
    <property type="molecule type" value="Genomic_DNA"/>
</dbReference>
<dbReference type="Proteomes" id="UP000602647">
    <property type="component" value="Unassembled WGS sequence"/>
</dbReference>
<accession>A0A923SRB3</accession>
<dbReference type="GO" id="GO:0000049">
    <property type="term" value="F:tRNA binding"/>
    <property type="evidence" value="ECO:0007669"/>
    <property type="project" value="UniProtKB-KW"/>
</dbReference>
<comment type="subcellular location">
    <subcellularLocation>
        <location evidence="2">Cytoplasm</location>
    </subcellularLocation>
</comment>
<dbReference type="NCBIfam" id="NF010191">
    <property type="entry name" value="PRK13670.1"/>
    <property type="match status" value="1"/>
</dbReference>
<dbReference type="GO" id="GO:0005737">
    <property type="term" value="C:cytoplasm"/>
    <property type="evidence" value="ECO:0007669"/>
    <property type="project" value="UniProtKB-SubCell"/>
</dbReference>
<feature type="binding site" evidence="2">
    <location>
        <position position="163"/>
    </location>
    <ligand>
        <name>ATP</name>
        <dbReference type="ChEBI" id="CHEBI:30616"/>
    </ligand>
</feature>
<name>A0A923SRB3_9FIRM</name>
<comment type="similarity">
    <text evidence="2">Belongs to the TmcAL family.</text>
</comment>
<proteinExistence type="inferred from homology"/>
<dbReference type="EC" id="6.3.4.-" evidence="2"/>
<dbReference type="GO" id="GO:0016879">
    <property type="term" value="F:ligase activity, forming carbon-nitrogen bonds"/>
    <property type="evidence" value="ECO:0007669"/>
    <property type="project" value="UniProtKB-UniRule"/>
</dbReference>
<sequence>MNIVGIIAEYNPFHNGHLYHLKQCKKLAEAEACVVVMSGNFTQRGEPAVFDKWTRSRLAVQCGADLVLELPFAYAVNSAEAFARGGVGILDRLGCVTHIGFGAEHGSLPEMERLAGFLAEETAEFRECFKEFLAEGYSYARARERSVEACLGPDFANLSKTPNNILALEYLKQLKNQKSNIKPIIVNRKGTGYFDARPAGNIASASAIRHTLTAEERKNCVPPQVEEAFACRREVKGYFELIRSLVLRSSSEELSQILSVGEGLENRMKSQVRICRSLEEFVEGIATKRYPKTRIRRILCQMLMGLSSFEDCFYARVLAAGEKGKQVIRQIKKQGQIPVFTNINKEASLPEILKYDILAGDIYNILTGMELYRHCDYVTRPYMEKA</sequence>
<organism evidence="3 4">
    <name type="scientific">Zhenpiania hominis</name>
    <dbReference type="NCBI Taxonomy" id="2763644"/>
    <lineage>
        <taxon>Bacteria</taxon>
        <taxon>Bacillati</taxon>
        <taxon>Bacillota</taxon>
        <taxon>Clostridia</taxon>
        <taxon>Peptostreptococcales</taxon>
        <taxon>Anaerovoracaceae</taxon>
        <taxon>Zhenpiania</taxon>
    </lineage>
</organism>
<dbReference type="GO" id="GO:0005524">
    <property type="term" value="F:ATP binding"/>
    <property type="evidence" value="ECO:0007669"/>
    <property type="project" value="UniProtKB-KW"/>
</dbReference>
<keyword evidence="2" id="KW-0963">Cytoplasm</keyword>
<dbReference type="PANTHER" id="PTHR37825">
    <property type="entry name" value="TRNA(MET) CYTIDINE ACETATE LIGASE"/>
    <property type="match status" value="1"/>
</dbReference>
<dbReference type="InterPro" id="IPR014729">
    <property type="entry name" value="Rossmann-like_a/b/a_fold"/>
</dbReference>
<dbReference type="RefSeq" id="WP_187302232.1">
    <property type="nucleotide sequence ID" value="NZ_JACRYT010000003.1"/>
</dbReference>
<dbReference type="PANTHER" id="PTHR37825:SF1">
    <property type="entry name" value="TRNA(MET) CYTIDINE ACETATE LIGASE"/>
    <property type="match status" value="1"/>
</dbReference>
<comment type="function">
    <text evidence="2">Catalyzes the formation of N(4)-acetylcytidine (ac(4)C) at the wobble position of elongator tRNA(Met), using acetate and ATP as substrates. First activates an acetate ion to form acetyladenylate (Ac-AMP) and then transfers the acetyl group to tRNA to form ac(4)C34.</text>
</comment>
<feature type="binding site" evidence="2">
    <location>
        <position position="188"/>
    </location>
    <ligand>
        <name>ATP</name>
        <dbReference type="ChEBI" id="CHEBI:30616"/>
    </ligand>
</feature>
<dbReference type="Gene3D" id="3.40.50.620">
    <property type="entry name" value="HUPs"/>
    <property type="match status" value="1"/>
</dbReference>
<evidence type="ECO:0000256" key="1">
    <source>
        <dbReference type="ARBA" id="ARBA00022694"/>
    </source>
</evidence>
<comment type="catalytic activity">
    <reaction evidence="2">
        <text>cytidine(34) in elongator tRNA(Met) + acetate + ATP = N(4)-acetylcytidine(34) in elongator tRNA(Met) + AMP + diphosphate</text>
        <dbReference type="Rhea" id="RHEA:58144"/>
        <dbReference type="Rhea" id="RHEA-COMP:10693"/>
        <dbReference type="Rhea" id="RHEA-COMP:10694"/>
        <dbReference type="ChEBI" id="CHEBI:30089"/>
        <dbReference type="ChEBI" id="CHEBI:30616"/>
        <dbReference type="ChEBI" id="CHEBI:33019"/>
        <dbReference type="ChEBI" id="CHEBI:74900"/>
        <dbReference type="ChEBI" id="CHEBI:82748"/>
        <dbReference type="ChEBI" id="CHEBI:456215"/>
    </reaction>
</comment>
<keyword evidence="1 2" id="KW-0819">tRNA processing</keyword>
<keyword evidence="2" id="KW-0436">Ligase</keyword>
<evidence type="ECO:0000313" key="4">
    <source>
        <dbReference type="Proteomes" id="UP000602647"/>
    </source>
</evidence>
<keyword evidence="2" id="KW-0694">RNA-binding</keyword>
<keyword evidence="2" id="KW-0820">tRNA-binding</keyword>
<keyword evidence="2" id="KW-0067">ATP-binding</keyword>
<keyword evidence="2" id="KW-0547">Nucleotide-binding</keyword>
<comment type="caution">
    <text evidence="3">The sequence shown here is derived from an EMBL/GenBank/DDBJ whole genome shotgun (WGS) entry which is preliminary data.</text>
</comment>
<comment type="caution">
    <text evidence="2">Lacks conserved residue(s) required for the propagation of feature annotation.</text>
</comment>
<evidence type="ECO:0000313" key="3">
    <source>
        <dbReference type="EMBL" id="MBC6679124.1"/>
    </source>
</evidence>
<feature type="binding site" evidence="2">
    <location>
        <begin position="7"/>
        <end position="20"/>
    </location>
    <ligand>
        <name>ATP</name>
        <dbReference type="ChEBI" id="CHEBI:30616"/>
    </ligand>
</feature>
<feature type="binding site" evidence="2">
    <location>
        <position position="102"/>
    </location>
    <ligand>
        <name>ATP</name>
        <dbReference type="ChEBI" id="CHEBI:30616"/>
    </ligand>
</feature>
<dbReference type="SUPFAM" id="SSF52374">
    <property type="entry name" value="Nucleotidylyl transferase"/>
    <property type="match status" value="1"/>
</dbReference>
<evidence type="ECO:0000256" key="2">
    <source>
        <dbReference type="HAMAP-Rule" id="MF_01539"/>
    </source>
</evidence>
<protein>
    <recommendedName>
        <fullName evidence="2">tRNA(Met) cytidine acetate ligase</fullName>
        <ecNumber evidence="2">6.3.4.-</ecNumber>
    </recommendedName>
</protein>
<gene>
    <name evidence="2" type="primary">tmcAL</name>
    <name evidence="3" type="ORF">H9L42_04700</name>
</gene>
<dbReference type="GO" id="GO:0006400">
    <property type="term" value="P:tRNA modification"/>
    <property type="evidence" value="ECO:0007669"/>
    <property type="project" value="UniProtKB-UniRule"/>
</dbReference>
<keyword evidence="4" id="KW-1185">Reference proteome</keyword>
<dbReference type="Pfam" id="PF05636">
    <property type="entry name" value="HIGH_NTase1"/>
    <property type="match status" value="1"/>
</dbReference>
<dbReference type="AlphaFoldDB" id="A0A923SRB3"/>